<feature type="coiled-coil region" evidence="1">
    <location>
        <begin position="206"/>
        <end position="263"/>
    </location>
</feature>
<keyword evidence="2" id="KW-0969">Cilium</keyword>
<sequence>MLVAQNPLLNILLPKENKALKTVLKEADAKTLQQMVQKESASPAQVLKNLFDQVKGDSKANSTIENMLKNSSLFKDLGSFSKATTTLLNQIDSNSSLAKFKPLLENFLKDIKNLDANSLKEQLGKSGVFLESKISQNAQKGLGSGVDKILSQIQNIIKDINSPQTKQINDLITKLTTPNNQTTNTNQLSNMKSLVSLLQNLSTSIADKGTQNLSNLTNQLSSLINKGSLVESKMQTSQNSQLIENKNTLNSQTKELLSQIKNEVLSNNPQNQTKNLLSQIDSLIKTNDLFTKSDKLIEPKALLNQLINSNEIKNASNINSNISSLVLNLKNISSEITNLEQKVLNSQTIVNDKVSLIDNLKQNLGQLKTELSNMNNIDSKSLNQMISKLENIQTLFSKIENPISNLQTNISSNLNNISTFTNNFASNLSTLLLSLKEDITNLSTNQNNSNTQNSLLKVVDKIENILRENITNTNLGQNLTRNETNPISNDMKSVLLQMQDDLASKLDPKSQEIFKQVDKMLTQIDYHQLLSHSGNSNNVYVPFLWDMLEDGTISMKKTEEEKFYCQINLTLKDFGKVDLMMALYDKNKIDLTIHAQREHFKVAVRDNLINLKKALNDVDLIPVNIKLLDLKEDNEKRNIEKKTDAFVNPYNNQNSTSVDIRV</sequence>
<dbReference type="AlphaFoldDB" id="A0A6L4WRL4"/>
<keyword evidence="2" id="KW-0966">Cell projection</keyword>
<dbReference type="Proteomes" id="UP000472839">
    <property type="component" value="Unassembled WGS sequence"/>
</dbReference>
<keyword evidence="2" id="KW-0282">Flagellum</keyword>
<name>A0A6L4WRL4_9BACT</name>
<reference evidence="2 3" key="1">
    <citation type="submission" date="2019-10" db="EMBL/GenBank/DDBJ databases">
        <title>Poseidonibacter ostreae sp. nov., isolated from the gut of the Ostrea denselamellosa.</title>
        <authorList>
            <person name="Choi A."/>
        </authorList>
    </citation>
    <scope>NUCLEOTIDE SEQUENCE [LARGE SCALE GENOMIC DNA]</scope>
    <source>
        <strain evidence="2 3">SJOD-M-33</strain>
    </source>
</reference>
<comment type="caution">
    <text evidence="2">The sequence shown here is derived from an EMBL/GenBank/DDBJ whole genome shotgun (WGS) entry which is preliminary data.</text>
</comment>
<dbReference type="EMBL" id="WFKK01000044">
    <property type="protein sequence ID" value="KAB7886235.1"/>
    <property type="molecule type" value="Genomic_DNA"/>
</dbReference>
<evidence type="ECO:0000256" key="1">
    <source>
        <dbReference type="SAM" id="Coils"/>
    </source>
</evidence>
<protein>
    <submittedName>
        <fullName evidence="2">Flagellar hook-length control protein FliK</fullName>
    </submittedName>
</protein>
<feature type="coiled-coil region" evidence="1">
    <location>
        <begin position="322"/>
        <end position="377"/>
    </location>
</feature>
<proteinExistence type="predicted"/>
<gene>
    <name evidence="2" type="ORF">GBG19_12600</name>
</gene>
<evidence type="ECO:0000313" key="2">
    <source>
        <dbReference type="EMBL" id="KAB7886235.1"/>
    </source>
</evidence>
<dbReference type="RefSeq" id="WP_152279832.1">
    <property type="nucleotide sequence ID" value="NZ_WFKK01000044.1"/>
</dbReference>
<accession>A0A6L4WRL4</accession>
<keyword evidence="1" id="KW-0175">Coiled coil</keyword>
<organism evidence="2 3">
    <name type="scientific">Poseidonibacter ostreae</name>
    <dbReference type="NCBI Taxonomy" id="2654171"/>
    <lineage>
        <taxon>Bacteria</taxon>
        <taxon>Pseudomonadati</taxon>
        <taxon>Campylobacterota</taxon>
        <taxon>Epsilonproteobacteria</taxon>
        <taxon>Campylobacterales</taxon>
        <taxon>Arcobacteraceae</taxon>
        <taxon>Poseidonibacter</taxon>
    </lineage>
</organism>
<evidence type="ECO:0000313" key="3">
    <source>
        <dbReference type="Proteomes" id="UP000472839"/>
    </source>
</evidence>